<feature type="binding site" evidence="12">
    <location>
        <position position="235"/>
    </location>
    <ligand>
        <name>NADP(+)</name>
        <dbReference type="ChEBI" id="CHEBI:58349"/>
    </ligand>
</feature>
<dbReference type="InterPro" id="IPR024072">
    <property type="entry name" value="DHFR-like_dom_sf"/>
</dbReference>
<evidence type="ECO:0000256" key="8">
    <source>
        <dbReference type="ARBA" id="ARBA00023002"/>
    </source>
</evidence>
<feature type="binding site" evidence="12">
    <location>
        <begin position="310"/>
        <end position="316"/>
    </location>
    <ligand>
        <name>NADP(+)</name>
        <dbReference type="ChEBI" id="CHEBI:58349"/>
    </ligand>
</feature>
<feature type="binding site" evidence="12">
    <location>
        <position position="219"/>
    </location>
    <ligand>
        <name>substrate</name>
    </ligand>
</feature>
<dbReference type="SUPFAM" id="SSF53927">
    <property type="entry name" value="Cytidine deaminase-like"/>
    <property type="match status" value="1"/>
</dbReference>
<dbReference type="AlphaFoldDB" id="A0A0P6VQ83"/>
<comment type="similarity">
    <text evidence="5 10">In the C-terminal section; belongs to the HTP reductase family.</text>
</comment>
<keyword evidence="10 13" id="KW-0479">Metal-binding</keyword>
<dbReference type="PANTHER" id="PTHR38011:SF7">
    <property type="entry name" value="2,5-DIAMINO-6-RIBOSYLAMINO-4(3H)-PYRIMIDINONE 5'-PHOSPHATE REDUCTASE"/>
    <property type="match status" value="1"/>
</dbReference>
<proteinExistence type="inferred from homology"/>
<evidence type="ECO:0000313" key="15">
    <source>
        <dbReference type="EMBL" id="KPL54951.1"/>
    </source>
</evidence>
<feature type="binding site" evidence="12">
    <location>
        <position position="166"/>
    </location>
    <ligand>
        <name>NADP(+)</name>
        <dbReference type="ChEBI" id="CHEBI:58349"/>
    </ligand>
</feature>
<accession>A0A0P6VQ83</accession>
<keyword evidence="10" id="KW-0378">Hydrolase</keyword>
<comment type="cofactor">
    <cofactor evidence="10 13">
        <name>Zn(2+)</name>
        <dbReference type="ChEBI" id="CHEBI:29105"/>
    </cofactor>
    <text evidence="10 13">Binds 1 zinc ion.</text>
</comment>
<dbReference type="GO" id="GO:0009231">
    <property type="term" value="P:riboflavin biosynthetic process"/>
    <property type="evidence" value="ECO:0007669"/>
    <property type="project" value="UniProtKB-UniPathway"/>
</dbReference>
<comment type="function">
    <text evidence="1 10">Converts 2,5-diamino-6-(ribosylamino)-4(3h)-pyrimidinone 5'-phosphate into 5-amino-6-(ribosylamino)-2,4(1h,3h)-pyrimidinedione 5'-phosphate.</text>
</comment>
<keyword evidence="6 10" id="KW-0686">Riboflavin biosynthesis</keyword>
<comment type="pathway">
    <text evidence="3 10">Cofactor biosynthesis; riboflavin biosynthesis; 5-amino-6-(D-ribitylamino)uracil from GTP: step 3/4.</text>
</comment>
<keyword evidence="9" id="KW-0511">Multifunctional enzyme</keyword>
<name>A0A0P6VQ83_9HYPH</name>
<comment type="catalytic activity">
    <reaction evidence="10">
        <text>2,5-diamino-6-hydroxy-4-(5-phosphoribosylamino)-pyrimidine + H2O + H(+) = 5-amino-6-(5-phospho-D-ribosylamino)uracil + NH4(+)</text>
        <dbReference type="Rhea" id="RHEA:21868"/>
        <dbReference type="ChEBI" id="CHEBI:15377"/>
        <dbReference type="ChEBI" id="CHEBI:15378"/>
        <dbReference type="ChEBI" id="CHEBI:28938"/>
        <dbReference type="ChEBI" id="CHEBI:58453"/>
        <dbReference type="ChEBI" id="CHEBI:58614"/>
        <dbReference type="EC" id="3.5.4.26"/>
    </reaction>
</comment>
<gene>
    <name evidence="15" type="ORF">ABB55_24235</name>
</gene>
<reference evidence="15 16" key="2">
    <citation type="submission" date="2015-10" db="EMBL/GenBank/DDBJ databases">
        <title>Draft Genome Sequence of Prosthecomicrobium hirschii ATCC 27832.</title>
        <authorList>
            <person name="Daniel J."/>
            <person name="Givan S.A."/>
            <person name="Brun Y.V."/>
            <person name="Brown P.J."/>
        </authorList>
    </citation>
    <scope>NUCLEOTIDE SEQUENCE [LARGE SCALE GENOMIC DNA]</scope>
    <source>
        <strain evidence="15 16">16</strain>
    </source>
</reference>
<feature type="domain" description="CMP/dCMP-type deaminase" evidence="14">
    <location>
        <begin position="8"/>
        <end position="135"/>
    </location>
</feature>
<dbReference type="InterPro" id="IPR050765">
    <property type="entry name" value="Riboflavin_Biosynth_HTPR"/>
</dbReference>
<dbReference type="SUPFAM" id="SSF53597">
    <property type="entry name" value="Dihydrofolate reductase-like"/>
    <property type="match status" value="1"/>
</dbReference>
<keyword evidence="7 10" id="KW-0521">NADP</keyword>
<evidence type="ECO:0000256" key="11">
    <source>
        <dbReference type="PIRSR" id="PIRSR006769-1"/>
    </source>
</evidence>
<dbReference type="EC" id="1.1.1.193" evidence="10"/>
<dbReference type="PANTHER" id="PTHR38011">
    <property type="entry name" value="DIHYDROFOLATE REDUCTASE FAMILY PROTEIN (AFU_ORTHOLOGUE AFUA_8G06820)"/>
    <property type="match status" value="1"/>
</dbReference>
<dbReference type="GO" id="GO:0008703">
    <property type="term" value="F:5-amino-6-(5-phosphoribosylamino)uracil reductase activity"/>
    <property type="evidence" value="ECO:0007669"/>
    <property type="project" value="UniProtKB-EC"/>
</dbReference>
<feature type="binding site" evidence="13">
    <location>
        <position position="86"/>
    </location>
    <ligand>
        <name>Zn(2+)</name>
        <dbReference type="ChEBI" id="CHEBI:29105"/>
        <note>catalytic</note>
    </ligand>
</feature>
<dbReference type="InterPro" id="IPR004794">
    <property type="entry name" value="Eubact_RibD"/>
</dbReference>
<comment type="caution">
    <text evidence="15">The sequence shown here is derived from an EMBL/GenBank/DDBJ whole genome shotgun (WGS) entry which is preliminary data.</text>
</comment>
<evidence type="ECO:0000256" key="12">
    <source>
        <dbReference type="PIRSR" id="PIRSR006769-2"/>
    </source>
</evidence>
<dbReference type="EMBL" id="LJYW01000001">
    <property type="protein sequence ID" value="KPL54951.1"/>
    <property type="molecule type" value="Genomic_DNA"/>
</dbReference>
<feature type="binding site" evidence="12">
    <location>
        <position position="208"/>
    </location>
    <ligand>
        <name>NADP(+)</name>
        <dbReference type="ChEBI" id="CHEBI:58349"/>
    </ligand>
</feature>
<feature type="binding site" evidence="12">
    <location>
        <position position="308"/>
    </location>
    <ligand>
        <name>substrate</name>
    </ligand>
</feature>
<evidence type="ECO:0000256" key="13">
    <source>
        <dbReference type="PIRSR" id="PIRSR006769-3"/>
    </source>
</evidence>
<organism evidence="15 16">
    <name type="scientific">Prosthecodimorpha hirschii</name>
    <dbReference type="NCBI Taxonomy" id="665126"/>
    <lineage>
        <taxon>Bacteria</taxon>
        <taxon>Pseudomonadati</taxon>
        <taxon>Pseudomonadota</taxon>
        <taxon>Alphaproteobacteria</taxon>
        <taxon>Hyphomicrobiales</taxon>
        <taxon>Ancalomicrobiaceae</taxon>
        <taxon>Prosthecodimorpha</taxon>
    </lineage>
</organism>
<feature type="active site" description="Proton donor" evidence="11">
    <location>
        <position position="63"/>
    </location>
</feature>
<keyword evidence="10 13" id="KW-0862">Zinc</keyword>
<dbReference type="InterPro" id="IPR002734">
    <property type="entry name" value="RibDG_C"/>
</dbReference>
<evidence type="ECO:0000259" key="14">
    <source>
        <dbReference type="PROSITE" id="PS51747"/>
    </source>
</evidence>
<evidence type="ECO:0000256" key="4">
    <source>
        <dbReference type="ARBA" id="ARBA00005259"/>
    </source>
</evidence>
<evidence type="ECO:0000256" key="2">
    <source>
        <dbReference type="ARBA" id="ARBA00004882"/>
    </source>
</evidence>
<sequence>MSAGRVSDLDRRFMDAAVRMGRRHLGLTRPNPSVGAVVVRTGPDGPEVVGRGTTAHGGRPHAERIALAEAGERARGATLYVTLEPCSQHGKPTPGCAEAILEAGIARVVTAQEDPDSRVAGRGHAMLRAAGVEVVVGVGAAEAERGLANHFTRMRRGRPRMILKLAVSADGMIGRRGVAKVPVSGDASRAYAQVLRSEVDAVMVGIGTALVDDPDLTVRLPGMEGASPARIVVDSHARLPLDSRLVRSAGRVPVHLLTTEKAPRSRIEALRAAGVDIVMVPMAPDGHVDLVKGLTSLSWKGIPSVLVEGGSDLAEALLSADLVDEVALFRSRAVIGAGGVAAPASLDGVESGRDGRYQPIDRRRIGEDRLVTYRRLGR</sequence>
<feature type="binding site" evidence="13">
    <location>
        <position position="61"/>
    </location>
    <ligand>
        <name>Zn(2+)</name>
        <dbReference type="ChEBI" id="CHEBI:29105"/>
        <note>catalytic</note>
    </ligand>
</feature>
<evidence type="ECO:0000256" key="9">
    <source>
        <dbReference type="ARBA" id="ARBA00023268"/>
    </source>
</evidence>
<evidence type="ECO:0000256" key="7">
    <source>
        <dbReference type="ARBA" id="ARBA00022857"/>
    </source>
</evidence>
<dbReference type="InterPro" id="IPR016193">
    <property type="entry name" value="Cytidine_deaminase-like"/>
</dbReference>
<dbReference type="Gene3D" id="3.40.430.10">
    <property type="entry name" value="Dihydrofolate Reductase, subunit A"/>
    <property type="match status" value="1"/>
</dbReference>
<feature type="binding site" evidence="13">
    <location>
        <position position="96"/>
    </location>
    <ligand>
        <name>Zn(2+)</name>
        <dbReference type="ChEBI" id="CHEBI:29105"/>
        <note>catalytic</note>
    </ligand>
</feature>
<comment type="similarity">
    <text evidence="4 10">In the N-terminal section; belongs to the cytidine and deoxycytidylate deaminase family.</text>
</comment>
<evidence type="ECO:0000313" key="16">
    <source>
        <dbReference type="Proteomes" id="UP000048984"/>
    </source>
</evidence>
<dbReference type="PROSITE" id="PS51747">
    <property type="entry name" value="CYT_DCMP_DEAMINASES_2"/>
    <property type="match status" value="1"/>
</dbReference>
<evidence type="ECO:0000256" key="10">
    <source>
        <dbReference type="PIRNR" id="PIRNR006769"/>
    </source>
</evidence>
<dbReference type="GO" id="GO:0046872">
    <property type="term" value="F:metal ion binding"/>
    <property type="evidence" value="ECO:0007669"/>
    <property type="project" value="UniProtKB-KW"/>
</dbReference>
<dbReference type="PIRSF" id="PIRSF006769">
    <property type="entry name" value="RibD"/>
    <property type="match status" value="1"/>
</dbReference>
<comment type="catalytic activity">
    <reaction evidence="10">
        <text>5-amino-6-(5-phospho-D-ribitylamino)uracil + NADP(+) = 5-amino-6-(5-phospho-D-ribosylamino)uracil + NADPH + H(+)</text>
        <dbReference type="Rhea" id="RHEA:17845"/>
        <dbReference type="ChEBI" id="CHEBI:15378"/>
        <dbReference type="ChEBI" id="CHEBI:57783"/>
        <dbReference type="ChEBI" id="CHEBI:58349"/>
        <dbReference type="ChEBI" id="CHEBI:58421"/>
        <dbReference type="ChEBI" id="CHEBI:58453"/>
        <dbReference type="EC" id="1.1.1.193"/>
    </reaction>
</comment>
<dbReference type="RefSeq" id="WP_054361117.1">
    <property type="nucleotide sequence ID" value="NZ_LJYW01000001.1"/>
</dbReference>
<keyword evidence="16" id="KW-1185">Reference proteome</keyword>
<keyword evidence="8 10" id="KW-0560">Oxidoreductase</keyword>
<evidence type="ECO:0000256" key="5">
    <source>
        <dbReference type="ARBA" id="ARBA00007417"/>
    </source>
</evidence>
<dbReference type="STRING" id="665126.ABB55_24235"/>
<evidence type="ECO:0000256" key="3">
    <source>
        <dbReference type="ARBA" id="ARBA00004910"/>
    </source>
</evidence>
<comment type="pathway">
    <text evidence="2 10">Cofactor biosynthesis; riboflavin biosynthesis; 5-amino-6-(D-ribitylamino)uracil from GTP: step 2/4.</text>
</comment>
<feature type="binding site" evidence="12">
    <location>
        <position position="196"/>
    </location>
    <ligand>
        <name>substrate</name>
    </ligand>
</feature>
<evidence type="ECO:0000256" key="1">
    <source>
        <dbReference type="ARBA" id="ARBA00002151"/>
    </source>
</evidence>
<dbReference type="Pfam" id="PF01872">
    <property type="entry name" value="RibD_C"/>
    <property type="match status" value="1"/>
</dbReference>
<dbReference type="InterPro" id="IPR002125">
    <property type="entry name" value="CMP_dCMP_dom"/>
</dbReference>
<reference evidence="15 16" key="1">
    <citation type="submission" date="2015-09" db="EMBL/GenBank/DDBJ databases">
        <authorList>
            <person name="Jackson K.R."/>
            <person name="Lunt B.L."/>
            <person name="Fisher J.N.B."/>
            <person name="Gardner A.V."/>
            <person name="Bailey M.E."/>
            <person name="Deus L.M."/>
            <person name="Earl A.S."/>
            <person name="Gibby P.D."/>
            <person name="Hartmann K.A."/>
            <person name="Liu J.E."/>
            <person name="Manci A.M."/>
            <person name="Nielsen D.A."/>
            <person name="Solomon M.B."/>
            <person name="Breakwell D.P."/>
            <person name="Burnett S.H."/>
            <person name="Grose J.H."/>
        </authorList>
    </citation>
    <scope>NUCLEOTIDE SEQUENCE [LARGE SCALE GENOMIC DNA]</scope>
    <source>
        <strain evidence="15 16">16</strain>
    </source>
</reference>
<dbReference type="NCBIfam" id="TIGR00326">
    <property type="entry name" value="eubact_ribD"/>
    <property type="match status" value="1"/>
</dbReference>
<dbReference type="GO" id="GO:0008835">
    <property type="term" value="F:diaminohydroxyphosphoribosylaminopyrimidine deaminase activity"/>
    <property type="evidence" value="ECO:0007669"/>
    <property type="project" value="UniProtKB-EC"/>
</dbReference>
<dbReference type="Pfam" id="PF00383">
    <property type="entry name" value="dCMP_cyt_deam_1"/>
    <property type="match status" value="1"/>
</dbReference>
<feature type="binding site" evidence="12">
    <location>
        <position position="212"/>
    </location>
    <ligand>
        <name>NADP(+)</name>
        <dbReference type="ChEBI" id="CHEBI:58349"/>
    </ligand>
</feature>
<protein>
    <recommendedName>
        <fullName evidence="10">Riboflavin biosynthesis protein RibD</fullName>
    </recommendedName>
    <domain>
        <recommendedName>
            <fullName evidence="10">Diaminohydroxyphosphoribosylaminopyrimidine deaminase</fullName>
            <shortName evidence="10">DRAP deaminase</shortName>
            <ecNumber evidence="10">3.5.4.26</ecNumber>
        </recommendedName>
        <alternativeName>
            <fullName evidence="10">Riboflavin-specific deaminase</fullName>
        </alternativeName>
    </domain>
    <domain>
        <recommendedName>
            <fullName evidence="10">5-amino-6-(5-phosphoribosylamino)uracil reductase</fullName>
            <ecNumber evidence="10">1.1.1.193</ecNumber>
        </recommendedName>
        <alternativeName>
            <fullName evidence="10">HTP reductase</fullName>
        </alternativeName>
    </domain>
</protein>
<dbReference type="UniPathway" id="UPA00275">
    <property type="reaction ID" value="UER00401"/>
</dbReference>
<feature type="binding site" evidence="12">
    <location>
        <position position="216"/>
    </location>
    <ligand>
        <name>substrate</name>
    </ligand>
</feature>
<dbReference type="Gene3D" id="3.40.140.10">
    <property type="entry name" value="Cytidine Deaminase, domain 2"/>
    <property type="match status" value="1"/>
</dbReference>
<dbReference type="EC" id="3.5.4.26" evidence="10"/>
<evidence type="ECO:0000256" key="6">
    <source>
        <dbReference type="ARBA" id="ARBA00022619"/>
    </source>
</evidence>
<dbReference type="Proteomes" id="UP000048984">
    <property type="component" value="Unassembled WGS sequence"/>
</dbReference>
<dbReference type="CDD" id="cd01284">
    <property type="entry name" value="Riboflavin_deaminase-reductase"/>
    <property type="match status" value="1"/>
</dbReference>